<gene>
    <name evidence="2" type="ORF">CCAP1982_LOCUS6887</name>
</gene>
<name>A0A811UIX8_CERCA</name>
<protein>
    <submittedName>
        <fullName evidence="2">(Mediterranean fruit fly) hypothetical protein</fullName>
    </submittedName>
</protein>
<accession>A0A811UIX8</accession>
<proteinExistence type="predicted"/>
<sequence length="123" mass="12976">MRFRSRTSLLQLHSCCRSAKKHAGGECVDRRYATAGYSIFFVVALLLQVLTGAAVAGDVVPESLSNSGASGDGDSAVSDASSSMLVKDKLSRAVAESSKHLAGKYGKFSLQGEVVYYPTSSSY</sequence>
<comment type="caution">
    <text evidence="2">The sequence shown here is derived from an EMBL/GenBank/DDBJ whole genome shotgun (WGS) entry which is preliminary data.</text>
</comment>
<evidence type="ECO:0000313" key="3">
    <source>
        <dbReference type="Proteomes" id="UP000606786"/>
    </source>
</evidence>
<dbReference type="AlphaFoldDB" id="A0A811UIX8"/>
<dbReference type="EMBL" id="CAJHJT010000012">
    <property type="protein sequence ID" value="CAD6998278.1"/>
    <property type="molecule type" value="Genomic_DNA"/>
</dbReference>
<organism evidence="2 3">
    <name type="scientific">Ceratitis capitata</name>
    <name type="common">Mediterranean fruit fly</name>
    <name type="synonym">Tephritis capitata</name>
    <dbReference type="NCBI Taxonomy" id="7213"/>
    <lineage>
        <taxon>Eukaryota</taxon>
        <taxon>Metazoa</taxon>
        <taxon>Ecdysozoa</taxon>
        <taxon>Arthropoda</taxon>
        <taxon>Hexapoda</taxon>
        <taxon>Insecta</taxon>
        <taxon>Pterygota</taxon>
        <taxon>Neoptera</taxon>
        <taxon>Endopterygota</taxon>
        <taxon>Diptera</taxon>
        <taxon>Brachycera</taxon>
        <taxon>Muscomorpha</taxon>
        <taxon>Tephritoidea</taxon>
        <taxon>Tephritidae</taxon>
        <taxon>Ceratitis</taxon>
        <taxon>Ceratitis</taxon>
    </lineage>
</organism>
<keyword evidence="1" id="KW-0472">Membrane</keyword>
<dbReference type="Proteomes" id="UP000606786">
    <property type="component" value="Unassembled WGS sequence"/>
</dbReference>
<feature type="transmembrane region" description="Helical" evidence="1">
    <location>
        <begin position="39"/>
        <end position="57"/>
    </location>
</feature>
<reference evidence="2" key="1">
    <citation type="submission" date="2020-11" db="EMBL/GenBank/DDBJ databases">
        <authorList>
            <person name="Whitehead M."/>
        </authorList>
    </citation>
    <scope>NUCLEOTIDE SEQUENCE</scope>
    <source>
        <strain evidence="2">EGII</strain>
    </source>
</reference>
<keyword evidence="3" id="KW-1185">Reference proteome</keyword>
<evidence type="ECO:0000256" key="1">
    <source>
        <dbReference type="SAM" id="Phobius"/>
    </source>
</evidence>
<dbReference type="OrthoDB" id="6368363at2759"/>
<keyword evidence="1" id="KW-0812">Transmembrane</keyword>
<keyword evidence="1" id="KW-1133">Transmembrane helix</keyword>
<evidence type="ECO:0000313" key="2">
    <source>
        <dbReference type="EMBL" id="CAD6998278.1"/>
    </source>
</evidence>